<reference evidence="1" key="2">
    <citation type="journal article" date="2024" name="Environ. Microbiol.">
        <title>Genome analysis and description of Tunturibacter gen. nov. expands the diversity of Terriglobia in tundra soils.</title>
        <authorList>
            <person name="Messyasz A."/>
            <person name="Mannisto M.K."/>
            <person name="Kerkhof L.J."/>
            <person name="Haggblom M.M."/>
        </authorList>
    </citation>
    <scope>NUCLEOTIDE SEQUENCE</scope>
    <source>
        <strain evidence="1">M8UP39</strain>
    </source>
</reference>
<evidence type="ECO:0000313" key="1">
    <source>
        <dbReference type="EMBL" id="XCB23583.1"/>
    </source>
</evidence>
<protein>
    <submittedName>
        <fullName evidence="1">Uncharacterized protein</fullName>
    </submittedName>
</protein>
<reference evidence="1" key="1">
    <citation type="submission" date="2023-08" db="EMBL/GenBank/DDBJ databases">
        <authorList>
            <person name="Messyasz A."/>
            <person name="Mannisto M.K."/>
            <person name="Kerkhof L.J."/>
            <person name="Haggblom M."/>
        </authorList>
    </citation>
    <scope>NUCLEOTIDE SEQUENCE</scope>
    <source>
        <strain evidence="1">M8UP39</strain>
    </source>
</reference>
<dbReference type="RefSeq" id="WP_353073138.1">
    <property type="nucleotide sequence ID" value="NZ_CP132938.1"/>
</dbReference>
<dbReference type="AlphaFoldDB" id="A0AAU7Z3U8"/>
<dbReference type="KEGG" id="tgi:RBB81_06585"/>
<proteinExistence type="predicted"/>
<accession>A0AAU7Z3U8</accession>
<organism evidence="1">
    <name type="scientific">Tunturiibacter gelidiferens</name>
    <dbReference type="NCBI Taxonomy" id="3069689"/>
    <lineage>
        <taxon>Bacteria</taxon>
        <taxon>Pseudomonadati</taxon>
        <taxon>Acidobacteriota</taxon>
        <taxon>Terriglobia</taxon>
        <taxon>Terriglobales</taxon>
        <taxon>Acidobacteriaceae</taxon>
        <taxon>Tunturiibacter</taxon>
    </lineage>
</organism>
<sequence length="54" mass="6172">MDTVTLQYRDKLRNAMRESDFRALQWNVQKTFASSLLANTVVITLSPSAGEIQR</sequence>
<name>A0AAU7Z3U8_9BACT</name>
<gene>
    <name evidence="1" type="ORF">RBB81_06585</name>
</gene>
<dbReference type="EMBL" id="CP132938">
    <property type="protein sequence ID" value="XCB23583.1"/>
    <property type="molecule type" value="Genomic_DNA"/>
</dbReference>